<dbReference type="Proteomes" id="UP000478052">
    <property type="component" value="Unassembled WGS sequence"/>
</dbReference>
<gene>
    <name evidence="1" type="ORF">FWK35_00039303</name>
</gene>
<comment type="caution">
    <text evidence="1">The sequence shown here is derived from an EMBL/GenBank/DDBJ whole genome shotgun (WGS) entry which is preliminary data.</text>
</comment>
<keyword evidence="2" id="KW-1185">Reference proteome</keyword>
<sequence>MLENLKYCRPLCLKIIQNLEKRFNYLFDLSLPKSRCFILASINHPKFKLSWIPPRFMDICKKQFLDECYEMYTAQKPSETISKSDSDLSDGEFYSCLQKNDNDSTSFSDGPLDQNNFRSTNVSRVQALNFLNSKKKELYVG</sequence>
<evidence type="ECO:0000313" key="2">
    <source>
        <dbReference type="Proteomes" id="UP000478052"/>
    </source>
</evidence>
<dbReference type="OrthoDB" id="10320234at2759"/>
<accession>A0A6G0VIV0</accession>
<organism evidence="1 2">
    <name type="scientific">Aphis craccivora</name>
    <name type="common">Cowpea aphid</name>
    <dbReference type="NCBI Taxonomy" id="307492"/>
    <lineage>
        <taxon>Eukaryota</taxon>
        <taxon>Metazoa</taxon>
        <taxon>Ecdysozoa</taxon>
        <taxon>Arthropoda</taxon>
        <taxon>Hexapoda</taxon>
        <taxon>Insecta</taxon>
        <taxon>Pterygota</taxon>
        <taxon>Neoptera</taxon>
        <taxon>Paraneoptera</taxon>
        <taxon>Hemiptera</taxon>
        <taxon>Sternorrhyncha</taxon>
        <taxon>Aphidomorpha</taxon>
        <taxon>Aphidoidea</taxon>
        <taxon>Aphididae</taxon>
        <taxon>Aphidini</taxon>
        <taxon>Aphis</taxon>
        <taxon>Aphis</taxon>
    </lineage>
</organism>
<dbReference type="EMBL" id="VUJU01016601">
    <property type="protein sequence ID" value="KAF0688502.1"/>
    <property type="molecule type" value="Genomic_DNA"/>
</dbReference>
<proteinExistence type="predicted"/>
<reference evidence="1 2" key="1">
    <citation type="submission" date="2019-08" db="EMBL/GenBank/DDBJ databases">
        <title>Whole genome of Aphis craccivora.</title>
        <authorList>
            <person name="Voronova N.V."/>
            <person name="Shulinski R.S."/>
            <person name="Bandarenka Y.V."/>
            <person name="Zhorov D.G."/>
            <person name="Warner D."/>
        </authorList>
    </citation>
    <scope>NUCLEOTIDE SEQUENCE [LARGE SCALE GENOMIC DNA]</scope>
    <source>
        <strain evidence="1">180601</strain>
        <tissue evidence="1">Whole Body</tissue>
    </source>
</reference>
<protein>
    <submittedName>
        <fullName evidence="1">Uncharacterized protein</fullName>
    </submittedName>
</protein>
<evidence type="ECO:0000313" key="1">
    <source>
        <dbReference type="EMBL" id="KAF0688502.1"/>
    </source>
</evidence>
<dbReference type="AlphaFoldDB" id="A0A6G0VIV0"/>
<name>A0A6G0VIV0_APHCR</name>